<dbReference type="RefSeq" id="WP_377721805.1">
    <property type="nucleotide sequence ID" value="NZ_JBHSAM010000034.1"/>
</dbReference>
<evidence type="ECO:0000313" key="3">
    <source>
        <dbReference type="Proteomes" id="UP001595715"/>
    </source>
</evidence>
<feature type="transmembrane region" description="Helical" evidence="1">
    <location>
        <begin position="113"/>
        <end position="135"/>
    </location>
</feature>
<feature type="transmembrane region" description="Helical" evidence="1">
    <location>
        <begin position="89"/>
        <end position="106"/>
    </location>
</feature>
<evidence type="ECO:0000313" key="2">
    <source>
        <dbReference type="EMBL" id="MFC4103226.1"/>
    </source>
</evidence>
<organism evidence="2 3">
    <name type="scientific">Paenibacillus xanthanilyticus</name>
    <dbReference type="NCBI Taxonomy" id="1783531"/>
    <lineage>
        <taxon>Bacteria</taxon>
        <taxon>Bacillati</taxon>
        <taxon>Bacillota</taxon>
        <taxon>Bacilli</taxon>
        <taxon>Bacillales</taxon>
        <taxon>Paenibacillaceae</taxon>
        <taxon>Paenibacillus</taxon>
    </lineage>
</organism>
<name>A0ABV8KB03_9BACL</name>
<feature type="transmembrane region" description="Helical" evidence="1">
    <location>
        <begin position="147"/>
        <end position="169"/>
    </location>
</feature>
<reference evidence="3" key="1">
    <citation type="journal article" date="2019" name="Int. J. Syst. Evol. Microbiol.">
        <title>The Global Catalogue of Microorganisms (GCM) 10K type strain sequencing project: providing services to taxonomists for standard genome sequencing and annotation.</title>
        <authorList>
            <consortium name="The Broad Institute Genomics Platform"/>
            <consortium name="The Broad Institute Genome Sequencing Center for Infectious Disease"/>
            <person name="Wu L."/>
            <person name="Ma J."/>
        </authorList>
    </citation>
    <scope>NUCLEOTIDE SEQUENCE [LARGE SCALE GENOMIC DNA]</scope>
    <source>
        <strain evidence="3">IBRC-M 10987</strain>
    </source>
</reference>
<gene>
    <name evidence="2" type="ORF">ACFOZ8_26755</name>
</gene>
<keyword evidence="1" id="KW-0472">Membrane</keyword>
<keyword evidence="1" id="KW-1133">Transmembrane helix</keyword>
<keyword evidence="1" id="KW-0812">Transmembrane</keyword>
<dbReference type="InterPro" id="IPR048147">
    <property type="entry name" value="CBO0543-like"/>
</dbReference>
<protein>
    <submittedName>
        <fullName evidence="2">CBO0543 family protein</fullName>
    </submittedName>
</protein>
<dbReference type="NCBIfam" id="NF041644">
    <property type="entry name" value="CBO0543_fam"/>
    <property type="match status" value="1"/>
</dbReference>
<feature type="transmembrane region" description="Helical" evidence="1">
    <location>
        <begin position="50"/>
        <end position="69"/>
    </location>
</feature>
<proteinExistence type="predicted"/>
<dbReference type="EMBL" id="JBHSAM010000034">
    <property type="protein sequence ID" value="MFC4103226.1"/>
    <property type="molecule type" value="Genomic_DNA"/>
</dbReference>
<dbReference type="Proteomes" id="UP001595715">
    <property type="component" value="Unassembled WGS sequence"/>
</dbReference>
<sequence>MNNKKYTYIGASFLVQAMAMDMERNLLLLVWFVCITTIYFLVPRAKAHKFVLCFLVCQAVGWGVEVVLVQFDLVVYPLREFPKASDLNITSKVVWTPVASGLYYIYRPRANKWTTCFYFAVWISLLTLIDGMLAAKTELVDYVHFHWSLMAIVLSIIFLSVHVLVSRFFRDRTVFRKEASEG</sequence>
<evidence type="ECO:0000256" key="1">
    <source>
        <dbReference type="SAM" id="Phobius"/>
    </source>
</evidence>
<keyword evidence="3" id="KW-1185">Reference proteome</keyword>
<comment type="caution">
    <text evidence="2">The sequence shown here is derived from an EMBL/GenBank/DDBJ whole genome shotgun (WGS) entry which is preliminary data.</text>
</comment>
<feature type="transmembrane region" description="Helical" evidence="1">
    <location>
        <begin position="26"/>
        <end position="43"/>
    </location>
</feature>
<accession>A0ABV8KB03</accession>